<dbReference type="PROSITE" id="PS51257">
    <property type="entry name" value="PROKAR_LIPOPROTEIN"/>
    <property type="match status" value="1"/>
</dbReference>
<evidence type="ECO:0000256" key="1">
    <source>
        <dbReference type="SAM" id="SignalP"/>
    </source>
</evidence>
<name>A0A426DQQ6_9FIRM</name>
<evidence type="ECO:0008006" key="4">
    <source>
        <dbReference type="Google" id="ProtNLM"/>
    </source>
</evidence>
<protein>
    <recommendedName>
        <fullName evidence="4">Lipoprotein</fullName>
    </recommendedName>
</protein>
<feature type="signal peptide" evidence="1">
    <location>
        <begin position="1"/>
        <end position="21"/>
    </location>
</feature>
<dbReference type="EMBL" id="RHJS01000002">
    <property type="protein sequence ID" value="RRK35078.1"/>
    <property type="molecule type" value="Genomic_DNA"/>
</dbReference>
<feature type="chain" id="PRO_5019478410" description="Lipoprotein" evidence="1">
    <location>
        <begin position="22"/>
        <end position="179"/>
    </location>
</feature>
<keyword evidence="3" id="KW-1185">Reference proteome</keyword>
<sequence length="179" mass="19934">MTQPRKFFALLFTLAASAVFAAGCGKKEAACPFTTITWDHTLEDIQELEGGEGESYDSTVYGGPVYSYPKEYEGLEGTVKYSFDEKNRLVSMAWMYEAKDSEDLAGVYDKLHGQAEDMLGKSGFKYNSDRFADLTSPGDVWYLDTGNVILNTVDAEDVKILQYNFLHPDVSESNPQDGK</sequence>
<gene>
    <name evidence="2" type="ORF">EBB54_29920</name>
</gene>
<proteinExistence type="predicted"/>
<organism evidence="2 3">
    <name type="scientific">Schaedlerella arabinosiphila</name>
    <dbReference type="NCBI Taxonomy" id="2044587"/>
    <lineage>
        <taxon>Bacteria</taxon>
        <taxon>Bacillati</taxon>
        <taxon>Bacillota</taxon>
        <taxon>Clostridia</taxon>
        <taxon>Lachnospirales</taxon>
        <taxon>Lachnospiraceae</taxon>
        <taxon>Schaedlerella</taxon>
    </lineage>
</organism>
<accession>A0A426DQQ6</accession>
<evidence type="ECO:0000313" key="3">
    <source>
        <dbReference type="Proteomes" id="UP000274920"/>
    </source>
</evidence>
<dbReference type="Proteomes" id="UP000274920">
    <property type="component" value="Unassembled WGS sequence"/>
</dbReference>
<dbReference type="AlphaFoldDB" id="A0A426DQQ6"/>
<keyword evidence="1" id="KW-0732">Signal</keyword>
<comment type="caution">
    <text evidence="2">The sequence shown here is derived from an EMBL/GenBank/DDBJ whole genome shotgun (WGS) entry which is preliminary data.</text>
</comment>
<evidence type="ECO:0000313" key="2">
    <source>
        <dbReference type="EMBL" id="RRK35078.1"/>
    </source>
</evidence>
<reference evidence="2" key="1">
    <citation type="submission" date="2018-10" db="EMBL/GenBank/DDBJ databases">
        <title>Schaedlerella arabinophila gen. nov. sp. nov., isolated from the mouse intestinal tract and comparative analysis with the genome of the closely related altered Schaedler flora strain ASF502.</title>
        <authorList>
            <person name="Miyake S."/>
            <person name="Soh M."/>
            <person name="Seedorf H."/>
        </authorList>
    </citation>
    <scope>NUCLEOTIDE SEQUENCE [LARGE SCALE GENOMIC DNA]</scope>
    <source>
        <strain evidence="2">DSM 106076</strain>
    </source>
</reference>
<dbReference type="RefSeq" id="WP_125130448.1">
    <property type="nucleotide sequence ID" value="NZ_RHJS01000002.1"/>
</dbReference>